<dbReference type="AlphaFoldDB" id="A0AA35VAP3"/>
<name>A0AA35VAP3_LACSI</name>
<feature type="compositionally biased region" description="Basic and acidic residues" evidence="1">
    <location>
        <begin position="1"/>
        <end position="25"/>
    </location>
</feature>
<gene>
    <name evidence="2" type="ORF">LSALG_LOCUS5981</name>
</gene>
<keyword evidence="3" id="KW-1185">Reference proteome</keyword>
<dbReference type="EMBL" id="OX465086">
    <property type="protein sequence ID" value="CAI9265373.1"/>
    <property type="molecule type" value="Genomic_DNA"/>
</dbReference>
<evidence type="ECO:0000313" key="2">
    <source>
        <dbReference type="EMBL" id="CAI9265373.1"/>
    </source>
</evidence>
<dbReference type="Proteomes" id="UP001177003">
    <property type="component" value="Chromosome 0"/>
</dbReference>
<evidence type="ECO:0000313" key="3">
    <source>
        <dbReference type="Proteomes" id="UP001177003"/>
    </source>
</evidence>
<feature type="region of interest" description="Disordered" evidence="1">
    <location>
        <begin position="1"/>
        <end position="117"/>
    </location>
</feature>
<accession>A0AA35VAP3</accession>
<evidence type="ECO:0000256" key="1">
    <source>
        <dbReference type="SAM" id="MobiDB-lite"/>
    </source>
</evidence>
<proteinExistence type="predicted"/>
<organism evidence="2 3">
    <name type="scientific">Lactuca saligna</name>
    <name type="common">Willowleaf lettuce</name>
    <dbReference type="NCBI Taxonomy" id="75948"/>
    <lineage>
        <taxon>Eukaryota</taxon>
        <taxon>Viridiplantae</taxon>
        <taxon>Streptophyta</taxon>
        <taxon>Embryophyta</taxon>
        <taxon>Tracheophyta</taxon>
        <taxon>Spermatophyta</taxon>
        <taxon>Magnoliopsida</taxon>
        <taxon>eudicotyledons</taxon>
        <taxon>Gunneridae</taxon>
        <taxon>Pentapetalae</taxon>
        <taxon>asterids</taxon>
        <taxon>campanulids</taxon>
        <taxon>Asterales</taxon>
        <taxon>Asteraceae</taxon>
        <taxon>Cichorioideae</taxon>
        <taxon>Cichorieae</taxon>
        <taxon>Lactucinae</taxon>
        <taxon>Lactuca</taxon>
    </lineage>
</organism>
<protein>
    <submittedName>
        <fullName evidence="2">Uncharacterized protein</fullName>
    </submittedName>
</protein>
<reference evidence="2" key="1">
    <citation type="submission" date="2023-04" db="EMBL/GenBank/DDBJ databases">
        <authorList>
            <person name="Vijverberg K."/>
            <person name="Xiong W."/>
            <person name="Schranz E."/>
        </authorList>
    </citation>
    <scope>NUCLEOTIDE SEQUENCE</scope>
</reference>
<sequence length="304" mass="35129">MEDENRVLDQEYEDKQADNKRKSQSGEDIDAANENPDTDSNFKYNGEDTETSPPGDIQQPTPGSKGAPQYNSHSTYMLPLPPPLPSLYPDIDTTGVDVDGEHHVPQGEPSDFDSNEDDIPLIKRQKEKTAPDVGPSKRKRKDLTVTKMEKAWGVSLEEAREFSRLYNIYSSNQIFSRKDSNNIQEKLIAIVSMINQIESLNKFIIKMSKEKVAHENAISRLERSRFRYVLTCRSDHDAMVKVRCTNPKTERILTVYITRRGNKDEVVEQYNKVLSSYDLVKFRYIEWLQIVELVNKQREHMLRD</sequence>